<dbReference type="Proteomes" id="UP000077926">
    <property type="component" value="Chromosome"/>
</dbReference>
<dbReference type="Pfam" id="PF13646">
    <property type="entry name" value="HEAT_2"/>
    <property type="match status" value="1"/>
</dbReference>
<evidence type="ECO:0008006" key="3">
    <source>
        <dbReference type="Google" id="ProtNLM"/>
    </source>
</evidence>
<dbReference type="EMBL" id="CP017080">
    <property type="protein sequence ID" value="AOH55033.1"/>
    <property type="molecule type" value="Genomic_DNA"/>
</dbReference>
<sequence length="171" mass="19006">MNRDKDIINKDIEGLKSTDKVKAFTAIANLKNKAQLAVPQLIQVIEDTEEQSLKTMAIVTLGEIGSQAKDSINTLIYCLQNEQEEIRSSAALSLSRIGENSLEKLKTVVKEQEGKSRFWASWAITMINPNEADEEVVNALNEYRLNGDSDFEILASIEGLGKVIGNHIKEE</sequence>
<dbReference type="SUPFAM" id="SSF48371">
    <property type="entry name" value="ARM repeat"/>
    <property type="match status" value="1"/>
</dbReference>
<dbReference type="STRING" id="264697.ABE28_011790"/>
<accession>A0A1B3XP86</accession>
<dbReference type="OrthoDB" id="2663371at2"/>
<protein>
    <recommendedName>
        <fullName evidence="3">HEAT repeat domain-containing protein</fullName>
    </recommendedName>
</protein>
<gene>
    <name evidence="1" type="ORF">ABE28_011790</name>
</gene>
<evidence type="ECO:0000313" key="2">
    <source>
        <dbReference type="Proteomes" id="UP000077926"/>
    </source>
</evidence>
<organism evidence="1 2">
    <name type="scientific">Peribacillus muralis</name>
    <dbReference type="NCBI Taxonomy" id="264697"/>
    <lineage>
        <taxon>Bacteria</taxon>
        <taxon>Bacillati</taxon>
        <taxon>Bacillota</taxon>
        <taxon>Bacilli</taxon>
        <taxon>Bacillales</taxon>
        <taxon>Bacillaceae</taxon>
        <taxon>Peribacillus</taxon>
    </lineage>
</organism>
<dbReference type="KEGG" id="bmur:ABE28_011790"/>
<name>A0A1B3XP86_9BACI</name>
<dbReference type="InterPro" id="IPR011989">
    <property type="entry name" value="ARM-like"/>
</dbReference>
<reference evidence="1 2" key="1">
    <citation type="submission" date="2016-08" db="EMBL/GenBank/DDBJ databases">
        <title>Complete genome sequence of Bacillus muralis G25-68, a strain with toxicity to nematodes.</title>
        <authorList>
            <person name="Zheng Z."/>
        </authorList>
    </citation>
    <scope>NUCLEOTIDE SEQUENCE [LARGE SCALE GENOMIC DNA]</scope>
    <source>
        <strain evidence="1 2">G25-68</strain>
    </source>
</reference>
<dbReference type="InterPro" id="IPR016024">
    <property type="entry name" value="ARM-type_fold"/>
</dbReference>
<proteinExistence type="predicted"/>
<evidence type="ECO:0000313" key="1">
    <source>
        <dbReference type="EMBL" id="AOH55033.1"/>
    </source>
</evidence>
<keyword evidence="2" id="KW-1185">Reference proteome</keyword>
<dbReference type="AlphaFoldDB" id="A0A1B3XP86"/>
<dbReference type="Gene3D" id="1.25.10.10">
    <property type="entry name" value="Leucine-rich Repeat Variant"/>
    <property type="match status" value="1"/>
</dbReference>
<dbReference type="RefSeq" id="WP_064465032.1">
    <property type="nucleotide sequence ID" value="NZ_CP017080.1"/>
</dbReference>